<proteinExistence type="predicted"/>
<dbReference type="Proteomes" id="UP000299102">
    <property type="component" value="Unassembled WGS sequence"/>
</dbReference>
<evidence type="ECO:0000256" key="1">
    <source>
        <dbReference type="SAM" id="MobiDB-lite"/>
    </source>
</evidence>
<gene>
    <name evidence="2" type="ORF">EVAR_61713_1</name>
</gene>
<dbReference type="EMBL" id="BGZK01001972">
    <property type="protein sequence ID" value="GBP89049.1"/>
    <property type="molecule type" value="Genomic_DNA"/>
</dbReference>
<dbReference type="AlphaFoldDB" id="A0A4C1ZQ60"/>
<evidence type="ECO:0000313" key="2">
    <source>
        <dbReference type="EMBL" id="GBP89049.1"/>
    </source>
</evidence>
<organism evidence="2 3">
    <name type="scientific">Eumeta variegata</name>
    <name type="common">Bagworm moth</name>
    <name type="synonym">Eumeta japonica</name>
    <dbReference type="NCBI Taxonomy" id="151549"/>
    <lineage>
        <taxon>Eukaryota</taxon>
        <taxon>Metazoa</taxon>
        <taxon>Ecdysozoa</taxon>
        <taxon>Arthropoda</taxon>
        <taxon>Hexapoda</taxon>
        <taxon>Insecta</taxon>
        <taxon>Pterygota</taxon>
        <taxon>Neoptera</taxon>
        <taxon>Endopterygota</taxon>
        <taxon>Lepidoptera</taxon>
        <taxon>Glossata</taxon>
        <taxon>Ditrysia</taxon>
        <taxon>Tineoidea</taxon>
        <taxon>Psychidae</taxon>
        <taxon>Oiketicinae</taxon>
        <taxon>Eumeta</taxon>
    </lineage>
</organism>
<accession>A0A4C1ZQ60</accession>
<comment type="caution">
    <text evidence="2">The sequence shown here is derived from an EMBL/GenBank/DDBJ whole genome shotgun (WGS) entry which is preliminary data.</text>
</comment>
<feature type="region of interest" description="Disordered" evidence="1">
    <location>
        <begin position="1"/>
        <end position="67"/>
    </location>
</feature>
<sequence>MLKPRKAGTTVNDVTGATCPGGRPSRARRRPTRGRPTRGGRRARTTRGGRRAADGKRARARKADGHEAANVIYRTEPLTVNTLSTRRCTEPPEHYTRFIHDVTGNRQGSVPVPPARPGAVCGGRAGGVGGA</sequence>
<keyword evidence="3" id="KW-1185">Reference proteome</keyword>
<evidence type="ECO:0000313" key="3">
    <source>
        <dbReference type="Proteomes" id="UP000299102"/>
    </source>
</evidence>
<protein>
    <submittedName>
        <fullName evidence="2">Uncharacterized protein</fullName>
    </submittedName>
</protein>
<name>A0A4C1ZQ60_EUMVA</name>
<reference evidence="2 3" key="1">
    <citation type="journal article" date="2019" name="Commun. Biol.">
        <title>The bagworm genome reveals a unique fibroin gene that provides high tensile strength.</title>
        <authorList>
            <person name="Kono N."/>
            <person name="Nakamura H."/>
            <person name="Ohtoshi R."/>
            <person name="Tomita M."/>
            <person name="Numata K."/>
            <person name="Arakawa K."/>
        </authorList>
    </citation>
    <scope>NUCLEOTIDE SEQUENCE [LARGE SCALE GENOMIC DNA]</scope>
</reference>
<feature type="compositionally biased region" description="Basic residues" evidence="1">
    <location>
        <begin position="25"/>
        <end position="50"/>
    </location>
</feature>
<feature type="compositionally biased region" description="Basic and acidic residues" evidence="1">
    <location>
        <begin position="51"/>
        <end position="67"/>
    </location>
</feature>